<keyword evidence="3" id="KW-1185">Reference proteome</keyword>
<protein>
    <submittedName>
        <fullName evidence="2">Uncharacterized protein</fullName>
    </submittedName>
</protein>
<evidence type="ECO:0000256" key="1">
    <source>
        <dbReference type="SAM" id="Phobius"/>
    </source>
</evidence>
<keyword evidence="1" id="KW-0812">Transmembrane</keyword>
<dbReference type="AlphaFoldDB" id="L0FC19"/>
<dbReference type="HOGENOM" id="CLU_2805426_0_0_9"/>
<name>L0FC19_DESDL</name>
<evidence type="ECO:0000313" key="3">
    <source>
        <dbReference type="Proteomes" id="UP000010797"/>
    </source>
</evidence>
<dbReference type="OrthoDB" id="1799415at2"/>
<organism evidence="2 3">
    <name type="scientific">Desulfitobacterium dichloroeliminans (strain LMG P-21439 / DCA1)</name>
    <dbReference type="NCBI Taxonomy" id="871963"/>
    <lineage>
        <taxon>Bacteria</taxon>
        <taxon>Bacillati</taxon>
        <taxon>Bacillota</taxon>
        <taxon>Clostridia</taxon>
        <taxon>Eubacteriales</taxon>
        <taxon>Desulfitobacteriaceae</taxon>
        <taxon>Desulfitobacterium</taxon>
    </lineage>
</organism>
<dbReference type="STRING" id="871963.Desdi_3134"/>
<dbReference type="EMBL" id="CP003344">
    <property type="protein sequence ID" value="AGA70535.1"/>
    <property type="molecule type" value="Genomic_DNA"/>
</dbReference>
<proteinExistence type="predicted"/>
<feature type="transmembrane region" description="Helical" evidence="1">
    <location>
        <begin position="20"/>
        <end position="40"/>
    </location>
</feature>
<sequence length="70" mass="7405">MSLNSPANNSAFVFTSPPAGAGFIAITLFFLIVFSANPILNSATLRTLGIAVTLSVLGFLLIILMILFLF</sequence>
<evidence type="ECO:0000313" key="2">
    <source>
        <dbReference type="EMBL" id="AGA70535.1"/>
    </source>
</evidence>
<gene>
    <name evidence="2" type="ordered locus">Desdi_3134</name>
</gene>
<dbReference type="KEGG" id="ddl:Desdi_3134"/>
<dbReference type="Proteomes" id="UP000010797">
    <property type="component" value="Chromosome"/>
</dbReference>
<reference evidence="3" key="1">
    <citation type="submission" date="2012-02" db="EMBL/GenBank/DDBJ databases">
        <title>Complete sequence of Desulfitobacterium dichloroeliminans LMG P-21439.</title>
        <authorList>
            <person name="Lucas S."/>
            <person name="Han J."/>
            <person name="Lapidus A."/>
            <person name="Cheng J.-F."/>
            <person name="Goodwin L."/>
            <person name="Pitluck S."/>
            <person name="Peters L."/>
            <person name="Ovchinnikova G."/>
            <person name="Teshima H."/>
            <person name="Detter J.C."/>
            <person name="Han C."/>
            <person name="Tapia R."/>
            <person name="Land M."/>
            <person name="Hauser L."/>
            <person name="Kyrpides N."/>
            <person name="Ivanova N."/>
            <person name="Pagani I."/>
            <person name="Kruse T."/>
            <person name="de Vos W.M."/>
            <person name="Boon N."/>
            <person name="Smidt H."/>
            <person name="Woyke T."/>
        </authorList>
    </citation>
    <scope>NUCLEOTIDE SEQUENCE [LARGE SCALE GENOMIC DNA]</scope>
    <source>
        <strain evidence="3">LMG P-21439 / DCA1</strain>
    </source>
</reference>
<keyword evidence="1" id="KW-1133">Transmembrane helix</keyword>
<dbReference type="RefSeq" id="WP_015263495.1">
    <property type="nucleotide sequence ID" value="NC_019903.1"/>
</dbReference>
<keyword evidence="1" id="KW-0472">Membrane</keyword>
<accession>L0FC19</accession>
<feature type="transmembrane region" description="Helical" evidence="1">
    <location>
        <begin position="47"/>
        <end position="69"/>
    </location>
</feature>